<keyword evidence="3" id="KW-1185">Reference proteome</keyword>
<dbReference type="AlphaFoldDB" id="A0AA39J0F0"/>
<feature type="domain" description="Integrase core" evidence="1">
    <location>
        <begin position="67"/>
        <end position="146"/>
    </location>
</feature>
<proteinExistence type="predicted"/>
<gene>
    <name evidence="2" type="ORF">EV421DRAFT_1719003</name>
</gene>
<dbReference type="EMBL" id="JAUEPT010000087">
    <property type="protein sequence ID" value="KAK0432957.1"/>
    <property type="molecule type" value="Genomic_DNA"/>
</dbReference>
<comment type="caution">
    <text evidence="2">The sequence shown here is derived from an EMBL/GenBank/DDBJ whole genome shotgun (WGS) entry which is preliminary data.</text>
</comment>
<evidence type="ECO:0000259" key="1">
    <source>
        <dbReference type="Pfam" id="PF24764"/>
    </source>
</evidence>
<dbReference type="InterPro" id="IPR058913">
    <property type="entry name" value="Integrase_dom_put"/>
</dbReference>
<reference evidence="2" key="1">
    <citation type="submission" date="2023-06" db="EMBL/GenBank/DDBJ databases">
        <authorList>
            <consortium name="Lawrence Berkeley National Laboratory"/>
            <person name="Ahrendt S."/>
            <person name="Sahu N."/>
            <person name="Indic B."/>
            <person name="Wong-Bajracharya J."/>
            <person name="Merenyi Z."/>
            <person name="Ke H.-M."/>
            <person name="Monk M."/>
            <person name="Kocsube S."/>
            <person name="Drula E."/>
            <person name="Lipzen A."/>
            <person name="Balint B."/>
            <person name="Henrissat B."/>
            <person name="Andreopoulos B."/>
            <person name="Martin F.M."/>
            <person name="Harder C.B."/>
            <person name="Rigling D."/>
            <person name="Ford K.L."/>
            <person name="Foster G.D."/>
            <person name="Pangilinan J."/>
            <person name="Papanicolaou A."/>
            <person name="Barry K."/>
            <person name="LaButti K."/>
            <person name="Viragh M."/>
            <person name="Koriabine M."/>
            <person name="Yan M."/>
            <person name="Riley R."/>
            <person name="Champramary S."/>
            <person name="Plett K.L."/>
            <person name="Tsai I.J."/>
            <person name="Slot J."/>
            <person name="Sipos G."/>
            <person name="Plett J."/>
            <person name="Nagy L.G."/>
            <person name="Grigoriev I.V."/>
        </authorList>
    </citation>
    <scope>NUCLEOTIDE SEQUENCE</scope>
    <source>
        <strain evidence="2">FPL87.14</strain>
    </source>
</reference>
<dbReference type="Pfam" id="PF24764">
    <property type="entry name" value="rva_4"/>
    <property type="match status" value="1"/>
</dbReference>
<evidence type="ECO:0000313" key="3">
    <source>
        <dbReference type="Proteomes" id="UP001175226"/>
    </source>
</evidence>
<name>A0AA39J0F0_9AGAR</name>
<sequence length="255" mass="29382">MLQNQGLNADPIHQFLIECHNISSQATFIVDSLPNAELAAVEGVVHQLYAIQTILHSLNDHQMAEEDINRSQLWLDVHKDSLETFHQIFQYLEENNLLDMDNLVHCIYLFVVFHPRIQASLDCTHDAWNHHQLRTEHYKTPIAIYELSWEKAIRHGYWTGNPGDSVDEVRRDPYYGIDGDIHDNYPFAPPEVDPAMSQEDKAETALNNDKDIEFVKTLMADFNFEAEDSNWGIEVYCEAVIRLLAIVEAHNTSIP</sequence>
<organism evidence="2 3">
    <name type="scientific">Armillaria borealis</name>
    <dbReference type="NCBI Taxonomy" id="47425"/>
    <lineage>
        <taxon>Eukaryota</taxon>
        <taxon>Fungi</taxon>
        <taxon>Dikarya</taxon>
        <taxon>Basidiomycota</taxon>
        <taxon>Agaricomycotina</taxon>
        <taxon>Agaricomycetes</taxon>
        <taxon>Agaricomycetidae</taxon>
        <taxon>Agaricales</taxon>
        <taxon>Marasmiineae</taxon>
        <taxon>Physalacriaceae</taxon>
        <taxon>Armillaria</taxon>
    </lineage>
</organism>
<accession>A0AA39J0F0</accession>
<dbReference type="Proteomes" id="UP001175226">
    <property type="component" value="Unassembled WGS sequence"/>
</dbReference>
<protein>
    <recommendedName>
        <fullName evidence="1">Integrase core domain-containing protein</fullName>
    </recommendedName>
</protein>
<evidence type="ECO:0000313" key="2">
    <source>
        <dbReference type="EMBL" id="KAK0432957.1"/>
    </source>
</evidence>